<gene>
    <name evidence="2" type="ordered locus">PSMK_26300</name>
</gene>
<keyword evidence="1" id="KW-0732">Signal</keyword>
<evidence type="ECO:0000256" key="1">
    <source>
        <dbReference type="SAM" id="SignalP"/>
    </source>
</evidence>
<dbReference type="KEGG" id="phm:PSMK_26300"/>
<accession>I0IHQ1</accession>
<dbReference type="AlphaFoldDB" id="I0IHQ1"/>
<dbReference type="STRING" id="1142394.PSMK_26300"/>
<protein>
    <recommendedName>
        <fullName evidence="4">Phytase-like domain-containing protein</fullName>
    </recommendedName>
</protein>
<proteinExistence type="predicted"/>
<sequence>MTTTRTLWLWLVAAFLAVPAGAQAADPAGARPRIWFGVLDPPVVAQRDVTIRARTSNHPLDPTPLPLECSGLAWAGGTLLAASDRHAHALFRVAVDPERAILGTPRPEPIILNERNLLRDVEALAARPGPGGVQRVYALTSMSHDFDGSTDLSRHRFARVPVSSSGRPLANAAAVLDVSGLRREIDKHLHALRVGHYAAWSDQLGANTDRWGNVEGLAFEPGGGRALLGMRNPLAGRDALAVAVTGVDAAFDAGDATLLRVVDLFRLDLGGRGIADLCWDPVTRGYLVAAGLSGGTREPGSEAYPLVDFDYALFWWSGRKAEPPVAVLRAADLNIDAVCRVGDSDLIALASDEGDASENRDGRQSLLTLLHFDATKRAQAAASEPTP</sequence>
<keyword evidence="3" id="KW-1185">Reference proteome</keyword>
<dbReference type="EMBL" id="AP012338">
    <property type="protein sequence ID" value="BAM04789.1"/>
    <property type="molecule type" value="Genomic_DNA"/>
</dbReference>
<evidence type="ECO:0008006" key="4">
    <source>
        <dbReference type="Google" id="ProtNLM"/>
    </source>
</evidence>
<dbReference type="OrthoDB" id="5560405at2"/>
<dbReference type="RefSeq" id="WP_014438002.1">
    <property type="nucleotide sequence ID" value="NC_017080.1"/>
</dbReference>
<feature type="chain" id="PRO_5003628852" description="Phytase-like domain-containing protein" evidence="1">
    <location>
        <begin position="25"/>
        <end position="387"/>
    </location>
</feature>
<dbReference type="eggNOG" id="ENOG5033H0M">
    <property type="taxonomic scope" value="Bacteria"/>
</dbReference>
<dbReference type="HOGENOM" id="CLU_713418_0_0_0"/>
<organism evidence="2 3">
    <name type="scientific">Phycisphaera mikurensis (strain NBRC 102666 / KCTC 22515 / FYK2301M01)</name>
    <dbReference type="NCBI Taxonomy" id="1142394"/>
    <lineage>
        <taxon>Bacteria</taxon>
        <taxon>Pseudomonadati</taxon>
        <taxon>Planctomycetota</taxon>
        <taxon>Phycisphaerae</taxon>
        <taxon>Phycisphaerales</taxon>
        <taxon>Phycisphaeraceae</taxon>
        <taxon>Phycisphaera</taxon>
    </lineage>
</organism>
<dbReference type="Proteomes" id="UP000007881">
    <property type="component" value="Chromosome"/>
</dbReference>
<evidence type="ECO:0000313" key="2">
    <source>
        <dbReference type="EMBL" id="BAM04789.1"/>
    </source>
</evidence>
<feature type="signal peptide" evidence="1">
    <location>
        <begin position="1"/>
        <end position="24"/>
    </location>
</feature>
<reference evidence="2 3" key="1">
    <citation type="submission" date="2012-02" db="EMBL/GenBank/DDBJ databases">
        <title>Complete genome sequence of Phycisphaera mikurensis NBRC 102666.</title>
        <authorList>
            <person name="Ankai A."/>
            <person name="Hosoyama A."/>
            <person name="Terui Y."/>
            <person name="Sekine M."/>
            <person name="Fukai R."/>
            <person name="Kato Y."/>
            <person name="Nakamura S."/>
            <person name="Yamada-Narita S."/>
            <person name="Kawakoshi A."/>
            <person name="Fukunaga Y."/>
            <person name="Yamazaki S."/>
            <person name="Fujita N."/>
        </authorList>
    </citation>
    <scope>NUCLEOTIDE SEQUENCE [LARGE SCALE GENOMIC DNA]</scope>
    <source>
        <strain evidence="3">NBRC 102666 / KCTC 22515 / FYK2301M01</strain>
    </source>
</reference>
<name>I0IHQ1_PHYMF</name>
<evidence type="ECO:0000313" key="3">
    <source>
        <dbReference type="Proteomes" id="UP000007881"/>
    </source>
</evidence>